<reference evidence="3 4" key="1">
    <citation type="journal article" date="2018" name="Front. Microbiol.">
        <title>Discovery of Phloeophagus Beetles as a Source of Pseudomonas Strains That Produce Potentially New Bioactive Substances and Description of Pseudomonas bohemica sp. nov.</title>
        <authorList>
            <person name="Saati-Santamaria Z."/>
            <person name="Lopez-Mondejar R."/>
            <person name="Jimenez-Gomez A."/>
            <person name="Diez-Mendez A."/>
            <person name="Vetrovsky T."/>
            <person name="Igual J.M."/>
            <person name="Velazquez E."/>
            <person name="Kolarik M."/>
            <person name="Rivas R."/>
            <person name="Garcia-Fraile P."/>
        </authorList>
    </citation>
    <scope>NUCLEOTIDE SEQUENCE [LARGE SCALE GENOMIC DNA]</scope>
    <source>
        <strain evidence="2 4">A2-NA12</strain>
        <strain evidence="1 3">A2-NA13</strain>
    </source>
</reference>
<organism evidence="1 3">
    <name type="scientific">Pseudomonas prosekii</name>
    <dbReference type="NCBI Taxonomy" id="1148509"/>
    <lineage>
        <taxon>Bacteria</taxon>
        <taxon>Pseudomonadati</taxon>
        <taxon>Pseudomonadota</taxon>
        <taxon>Gammaproteobacteria</taxon>
        <taxon>Pseudomonadales</taxon>
        <taxon>Pseudomonadaceae</taxon>
        <taxon>Pseudomonas</taxon>
    </lineage>
</organism>
<evidence type="ECO:0000313" key="4">
    <source>
        <dbReference type="Proteomes" id="UP000282672"/>
    </source>
</evidence>
<keyword evidence="3" id="KW-1185">Reference proteome</keyword>
<dbReference type="AlphaFoldDB" id="A0A3L8CJM9"/>
<evidence type="ECO:0000313" key="3">
    <source>
        <dbReference type="Proteomes" id="UP000282140"/>
    </source>
</evidence>
<name>A0A3L8CJM9_9PSED</name>
<accession>A0A3L8CJM9</accession>
<comment type="caution">
    <text evidence="1">The sequence shown here is derived from an EMBL/GenBank/DDBJ whole genome shotgun (WGS) entry which is preliminary data.</text>
</comment>
<evidence type="ECO:0000313" key="1">
    <source>
        <dbReference type="EMBL" id="RLU08103.1"/>
    </source>
</evidence>
<dbReference type="EMBL" id="PEGA01000008">
    <property type="protein sequence ID" value="RLU11571.1"/>
    <property type="molecule type" value="Genomic_DNA"/>
</dbReference>
<dbReference type="RefSeq" id="WP_121732140.1">
    <property type="nucleotide sequence ID" value="NZ_PEGA01000008.1"/>
</dbReference>
<proteinExistence type="predicted"/>
<gene>
    <name evidence="2" type="ORF">CS076_10210</name>
    <name evidence="1" type="ORF">CS078_17285</name>
</gene>
<dbReference type="Proteomes" id="UP000282140">
    <property type="component" value="Unassembled WGS sequence"/>
</dbReference>
<dbReference type="Proteomes" id="UP000282672">
    <property type="component" value="Unassembled WGS sequence"/>
</dbReference>
<sequence>MIVLPMVNPRDSIIAKLNQQLDQNFGAGRAVQKSRQSLTTRYLLLNVNAYTFNYGLTGGFR</sequence>
<protein>
    <submittedName>
        <fullName evidence="1">Uncharacterized protein</fullName>
    </submittedName>
</protein>
<dbReference type="EMBL" id="PEGB01000008">
    <property type="protein sequence ID" value="RLU08103.1"/>
    <property type="molecule type" value="Genomic_DNA"/>
</dbReference>
<evidence type="ECO:0000313" key="2">
    <source>
        <dbReference type="EMBL" id="RLU11571.1"/>
    </source>
</evidence>